<keyword evidence="2" id="KW-1185">Reference proteome</keyword>
<gene>
    <name evidence="1" type="ORF">FA13DRAFT_1725319</name>
</gene>
<evidence type="ECO:0000313" key="2">
    <source>
        <dbReference type="Proteomes" id="UP000298030"/>
    </source>
</evidence>
<organism evidence="1 2">
    <name type="scientific">Coprinellus micaceus</name>
    <name type="common">Glistening ink-cap mushroom</name>
    <name type="synonym">Coprinus micaceus</name>
    <dbReference type="NCBI Taxonomy" id="71717"/>
    <lineage>
        <taxon>Eukaryota</taxon>
        <taxon>Fungi</taxon>
        <taxon>Dikarya</taxon>
        <taxon>Basidiomycota</taxon>
        <taxon>Agaricomycotina</taxon>
        <taxon>Agaricomycetes</taxon>
        <taxon>Agaricomycetidae</taxon>
        <taxon>Agaricales</taxon>
        <taxon>Agaricineae</taxon>
        <taxon>Psathyrellaceae</taxon>
        <taxon>Coprinellus</taxon>
    </lineage>
</organism>
<proteinExistence type="predicted"/>
<accession>A0A4Y7U0L3</accession>
<name>A0A4Y7U0L3_COPMI</name>
<protein>
    <submittedName>
        <fullName evidence="1">Uncharacterized protein</fullName>
    </submittedName>
</protein>
<sequence>MVCQDGISGTIVEIEGVDPGAIIRIILVSCRGASGKHPLRPIRMSFAHGKTSAPLHLALRMRFRNTLKSYFLPFRHWNRHLGTWKWVQWGAYVVCDLQGKHGLRVVFRLHELESHRGIRHGTRHCVLGSIKGGTRHTISIFEKAILERWTGNISARSKAIVRRRVGCARFCAPLRSIKRALTRSLGFRTLPSRC</sequence>
<comment type="caution">
    <text evidence="1">The sequence shown here is derived from an EMBL/GenBank/DDBJ whole genome shotgun (WGS) entry which is preliminary data.</text>
</comment>
<evidence type="ECO:0000313" key="1">
    <source>
        <dbReference type="EMBL" id="TEB39332.1"/>
    </source>
</evidence>
<dbReference type="Proteomes" id="UP000298030">
    <property type="component" value="Unassembled WGS sequence"/>
</dbReference>
<reference evidence="1 2" key="1">
    <citation type="journal article" date="2019" name="Nat. Ecol. Evol.">
        <title>Megaphylogeny resolves global patterns of mushroom evolution.</title>
        <authorList>
            <person name="Varga T."/>
            <person name="Krizsan K."/>
            <person name="Foldi C."/>
            <person name="Dima B."/>
            <person name="Sanchez-Garcia M."/>
            <person name="Sanchez-Ramirez S."/>
            <person name="Szollosi G.J."/>
            <person name="Szarkandi J.G."/>
            <person name="Papp V."/>
            <person name="Albert L."/>
            <person name="Andreopoulos W."/>
            <person name="Angelini C."/>
            <person name="Antonin V."/>
            <person name="Barry K.W."/>
            <person name="Bougher N.L."/>
            <person name="Buchanan P."/>
            <person name="Buyck B."/>
            <person name="Bense V."/>
            <person name="Catcheside P."/>
            <person name="Chovatia M."/>
            <person name="Cooper J."/>
            <person name="Damon W."/>
            <person name="Desjardin D."/>
            <person name="Finy P."/>
            <person name="Geml J."/>
            <person name="Haridas S."/>
            <person name="Hughes K."/>
            <person name="Justo A."/>
            <person name="Karasinski D."/>
            <person name="Kautmanova I."/>
            <person name="Kiss B."/>
            <person name="Kocsube S."/>
            <person name="Kotiranta H."/>
            <person name="LaButti K.M."/>
            <person name="Lechner B.E."/>
            <person name="Liimatainen K."/>
            <person name="Lipzen A."/>
            <person name="Lukacs Z."/>
            <person name="Mihaltcheva S."/>
            <person name="Morgado L.N."/>
            <person name="Niskanen T."/>
            <person name="Noordeloos M.E."/>
            <person name="Ohm R.A."/>
            <person name="Ortiz-Santana B."/>
            <person name="Ovrebo C."/>
            <person name="Racz N."/>
            <person name="Riley R."/>
            <person name="Savchenko A."/>
            <person name="Shiryaev A."/>
            <person name="Soop K."/>
            <person name="Spirin V."/>
            <person name="Szebenyi C."/>
            <person name="Tomsovsky M."/>
            <person name="Tulloss R.E."/>
            <person name="Uehling J."/>
            <person name="Grigoriev I.V."/>
            <person name="Vagvolgyi C."/>
            <person name="Papp T."/>
            <person name="Martin F.M."/>
            <person name="Miettinen O."/>
            <person name="Hibbett D.S."/>
            <person name="Nagy L.G."/>
        </authorList>
    </citation>
    <scope>NUCLEOTIDE SEQUENCE [LARGE SCALE GENOMIC DNA]</scope>
    <source>
        <strain evidence="1 2">FP101781</strain>
    </source>
</reference>
<dbReference type="AlphaFoldDB" id="A0A4Y7U0L3"/>
<dbReference type="EMBL" id="QPFP01000002">
    <property type="protein sequence ID" value="TEB39332.1"/>
    <property type="molecule type" value="Genomic_DNA"/>
</dbReference>